<dbReference type="GO" id="GO:0005524">
    <property type="term" value="F:ATP binding"/>
    <property type="evidence" value="ECO:0007669"/>
    <property type="project" value="UniProtKB-UniRule"/>
</dbReference>
<dbReference type="InterPro" id="IPR013320">
    <property type="entry name" value="ConA-like_dom_sf"/>
</dbReference>
<keyword evidence="5 6" id="KW-0067">ATP-binding</keyword>
<dbReference type="RefSeq" id="WP_129890252.1">
    <property type="nucleotide sequence ID" value="NZ_CP035758.1"/>
</dbReference>
<evidence type="ECO:0000313" key="10">
    <source>
        <dbReference type="EMBL" id="QBD79199.1"/>
    </source>
</evidence>
<evidence type="ECO:0000256" key="5">
    <source>
        <dbReference type="ARBA" id="ARBA00022840"/>
    </source>
</evidence>
<feature type="compositionally biased region" description="Pro residues" evidence="7">
    <location>
        <begin position="420"/>
        <end position="432"/>
    </location>
</feature>
<keyword evidence="4" id="KW-0418">Kinase</keyword>
<proteinExistence type="predicted"/>
<dbReference type="Gene3D" id="2.60.260.20">
    <property type="entry name" value="Urease metallochaperone UreE, N-terminal domain"/>
    <property type="match status" value="1"/>
</dbReference>
<dbReference type="SUPFAM" id="SSF56112">
    <property type="entry name" value="Protein kinase-like (PK-like)"/>
    <property type="match status" value="1"/>
</dbReference>
<feature type="transmembrane region" description="Helical" evidence="8">
    <location>
        <begin position="467"/>
        <end position="491"/>
    </location>
</feature>
<dbReference type="OrthoDB" id="142648at2"/>
<keyword evidence="8" id="KW-1133">Transmembrane helix</keyword>
<sequence>MSLEGIQLGNYRLQQQIGSGGMGEVYLAEDTRIPRQVAIKVIHSEVAPYPDPQTIQEAERLFQREMKAIARLDHPHILPLYDFGEGSFNRKTYTFMVMPFRAEGSLADWLQQRNNPEPLAPQDVAHFIEQAASALQHAHNHQLIHQDVKPSNFLIRHIVERPTLPDLLLADFGIAKFNTSTSAKSQNIRGTPAYMAPEQWDSQSVPASDQYALAVMAYQLLTGRPPFVGRMGQVMRQHFTAQAQPPSSFNQRIPTALDEVILHALEKKPEDRFPSILQFSQSLRLAVEHRGTLRATLAISEDEAIAGTRRLLFLPGGRQVTVTVPPRAYNGQTLRLEGKGEPYYQGGSCGPLLLTLSVTAGTQVKPGHDPELNEKTVAGAMSEYPLNKGAILPSTFSPALYPTPLPASVMPVPQAYKPPSTRPSIPPMPEPGPSSSGATRNAVPPLLPQADPKQAAPNKRQRGANSFFRAMGIFLLAFIVISTSLIGITLYQNHLRHNQFIASFIDSTHATATVDAQQDNPYPTYLPDKGSLALYDPLTDVWSSSWPGQPGCTFSKDGYHIQENQKSYIYSCSSARVFSDFSFEVQMKILKGDCGGLAIRSDENHRFYSFQVCANGHYTLNFFVDNNSAHERTLYSNVASALHSGTGQTNTLAIMARGHQISLYINQHPAGSVTSSAYSSGHIALLASEYSATTEVIFQEAKVWTY</sequence>
<feature type="binding site" evidence="6">
    <location>
        <position position="40"/>
    </location>
    <ligand>
        <name>ATP</name>
        <dbReference type="ChEBI" id="CHEBI:30616"/>
    </ligand>
</feature>
<dbReference type="PROSITE" id="PS00108">
    <property type="entry name" value="PROTEIN_KINASE_ST"/>
    <property type="match status" value="1"/>
</dbReference>
<evidence type="ECO:0000256" key="7">
    <source>
        <dbReference type="SAM" id="MobiDB-lite"/>
    </source>
</evidence>
<evidence type="ECO:0000256" key="2">
    <source>
        <dbReference type="ARBA" id="ARBA00022679"/>
    </source>
</evidence>
<feature type="region of interest" description="Disordered" evidence="7">
    <location>
        <begin position="412"/>
        <end position="461"/>
    </location>
</feature>
<dbReference type="InterPro" id="IPR017441">
    <property type="entry name" value="Protein_kinase_ATP_BS"/>
</dbReference>
<dbReference type="PANTHER" id="PTHR43289">
    <property type="entry name" value="MITOGEN-ACTIVATED PROTEIN KINASE KINASE KINASE 20-RELATED"/>
    <property type="match status" value="1"/>
</dbReference>
<dbReference type="Pfam" id="PF00069">
    <property type="entry name" value="Pkinase"/>
    <property type="match status" value="1"/>
</dbReference>
<keyword evidence="8" id="KW-0812">Transmembrane</keyword>
<dbReference type="PROSITE" id="PS50011">
    <property type="entry name" value="PROTEIN_KINASE_DOM"/>
    <property type="match status" value="1"/>
</dbReference>
<dbReference type="SUPFAM" id="SSF49899">
    <property type="entry name" value="Concanavalin A-like lectins/glucanases"/>
    <property type="match status" value="1"/>
</dbReference>
<dbReference type="KEGG" id="kbs:EPA93_25750"/>
<evidence type="ECO:0000256" key="1">
    <source>
        <dbReference type="ARBA" id="ARBA00012513"/>
    </source>
</evidence>
<evidence type="ECO:0000259" key="9">
    <source>
        <dbReference type="PROSITE" id="PS50011"/>
    </source>
</evidence>
<evidence type="ECO:0000313" key="11">
    <source>
        <dbReference type="Proteomes" id="UP000290365"/>
    </source>
</evidence>
<accession>A0A4P6JU99</accession>
<dbReference type="InterPro" id="IPR000719">
    <property type="entry name" value="Prot_kinase_dom"/>
</dbReference>
<evidence type="ECO:0000256" key="6">
    <source>
        <dbReference type="PROSITE-ProRule" id="PRU10141"/>
    </source>
</evidence>
<dbReference type="InterPro" id="IPR011009">
    <property type="entry name" value="Kinase-like_dom_sf"/>
</dbReference>
<dbReference type="AlphaFoldDB" id="A0A4P6JU99"/>
<dbReference type="Gene3D" id="2.60.120.560">
    <property type="entry name" value="Exo-inulinase, domain 1"/>
    <property type="match status" value="1"/>
</dbReference>
<dbReference type="GO" id="GO:0004674">
    <property type="term" value="F:protein serine/threonine kinase activity"/>
    <property type="evidence" value="ECO:0007669"/>
    <property type="project" value="UniProtKB-EC"/>
</dbReference>
<name>A0A4P6JU99_KTERU</name>
<dbReference type="PROSITE" id="PS00107">
    <property type="entry name" value="PROTEIN_KINASE_ATP"/>
    <property type="match status" value="1"/>
</dbReference>
<evidence type="ECO:0000256" key="4">
    <source>
        <dbReference type="ARBA" id="ARBA00022777"/>
    </source>
</evidence>
<dbReference type="GO" id="GO:0051082">
    <property type="term" value="F:unfolded protein binding"/>
    <property type="evidence" value="ECO:0007669"/>
    <property type="project" value="InterPro"/>
</dbReference>
<dbReference type="Proteomes" id="UP000290365">
    <property type="component" value="Chromosome"/>
</dbReference>
<keyword evidence="11" id="KW-1185">Reference proteome</keyword>
<dbReference type="Gene3D" id="1.10.510.10">
    <property type="entry name" value="Transferase(Phosphotransferase) domain 1"/>
    <property type="match status" value="1"/>
</dbReference>
<dbReference type="GO" id="GO:0006457">
    <property type="term" value="P:protein folding"/>
    <property type="evidence" value="ECO:0007669"/>
    <property type="project" value="InterPro"/>
</dbReference>
<reference evidence="10 11" key="1">
    <citation type="submission" date="2019-01" db="EMBL/GenBank/DDBJ databases">
        <title>Ktedonosporobacter rubrisoli SCAWS-G2.</title>
        <authorList>
            <person name="Huang Y."/>
            <person name="Yan B."/>
        </authorList>
    </citation>
    <scope>NUCLEOTIDE SEQUENCE [LARGE SCALE GENOMIC DNA]</scope>
    <source>
        <strain evidence="10 11">SCAWS-G2</strain>
    </source>
</reference>
<evidence type="ECO:0000256" key="8">
    <source>
        <dbReference type="SAM" id="Phobius"/>
    </source>
</evidence>
<gene>
    <name evidence="10" type="ORF">EPA93_25750</name>
</gene>
<dbReference type="InterPro" id="IPR008971">
    <property type="entry name" value="HSP40/DnaJ_pept-bd"/>
</dbReference>
<keyword evidence="8" id="KW-0472">Membrane</keyword>
<organism evidence="10 11">
    <name type="scientific">Ktedonosporobacter rubrisoli</name>
    <dbReference type="NCBI Taxonomy" id="2509675"/>
    <lineage>
        <taxon>Bacteria</taxon>
        <taxon>Bacillati</taxon>
        <taxon>Chloroflexota</taxon>
        <taxon>Ktedonobacteria</taxon>
        <taxon>Ktedonobacterales</taxon>
        <taxon>Ktedonosporobacteraceae</taxon>
        <taxon>Ktedonosporobacter</taxon>
    </lineage>
</organism>
<dbReference type="EC" id="2.7.11.1" evidence="1"/>
<dbReference type="EMBL" id="CP035758">
    <property type="protein sequence ID" value="QBD79199.1"/>
    <property type="molecule type" value="Genomic_DNA"/>
</dbReference>
<evidence type="ECO:0000256" key="3">
    <source>
        <dbReference type="ARBA" id="ARBA00022741"/>
    </source>
</evidence>
<dbReference type="Gene3D" id="3.30.200.20">
    <property type="entry name" value="Phosphorylase Kinase, domain 1"/>
    <property type="match status" value="1"/>
</dbReference>
<feature type="domain" description="Protein kinase" evidence="9">
    <location>
        <begin position="11"/>
        <end position="285"/>
    </location>
</feature>
<keyword evidence="2" id="KW-0808">Transferase</keyword>
<dbReference type="SUPFAM" id="SSF49493">
    <property type="entry name" value="HSP40/DnaJ peptide-binding domain"/>
    <property type="match status" value="1"/>
</dbReference>
<keyword evidence="3 6" id="KW-0547">Nucleotide-binding</keyword>
<protein>
    <recommendedName>
        <fullName evidence="1">non-specific serine/threonine protein kinase</fullName>
        <ecNumber evidence="1">2.7.11.1</ecNumber>
    </recommendedName>
</protein>
<dbReference type="InterPro" id="IPR008271">
    <property type="entry name" value="Ser/Thr_kinase_AS"/>
</dbReference>
<dbReference type="SMART" id="SM00220">
    <property type="entry name" value="S_TKc"/>
    <property type="match status" value="1"/>
</dbReference>
<dbReference type="PANTHER" id="PTHR43289:SF6">
    <property type="entry name" value="SERINE_THREONINE-PROTEIN KINASE NEKL-3"/>
    <property type="match status" value="1"/>
</dbReference>
<dbReference type="CDD" id="cd14014">
    <property type="entry name" value="STKc_PknB_like"/>
    <property type="match status" value="1"/>
</dbReference>